<protein>
    <recommendedName>
        <fullName evidence="3">Potassium channel domain-containing protein</fullName>
    </recommendedName>
</protein>
<dbReference type="GO" id="GO:0016286">
    <property type="term" value="F:small conductance calcium-activated potassium channel activity"/>
    <property type="evidence" value="ECO:0007669"/>
    <property type="project" value="InterPro"/>
</dbReference>
<keyword evidence="2" id="KW-0812">Transmembrane</keyword>
<keyword evidence="2" id="KW-1133">Transmembrane helix</keyword>
<feature type="coiled-coil region" evidence="1">
    <location>
        <begin position="352"/>
        <end position="379"/>
    </location>
</feature>
<dbReference type="SUPFAM" id="SSF81324">
    <property type="entry name" value="Voltage-gated potassium channels"/>
    <property type="match status" value="1"/>
</dbReference>
<sequence length="411" mass="48754">MFNRWRNCELGCAIFANIGTITAIVDYEQNYSPYRTYNNCHENSQIMAYKAITLIVTFMAILFLVMKHHHKGIWIIYLYETEKKLNKISGMYYMSKYIKKQPKKYINWMRVLEVILLLIFPYPYIDLYVYVPFRWDYQILYICYTVNELLFVFIFIRLLFLFKALANYTIYENHIARRFCAFYGTRSNVLFSFRCILAQYSLPIIVTFLAIPSILILGLMLRVFERPLESLSGQDYQDPLNPIWLVFITMSTIGFGDYYPISYHGRAIAVISYIIGAFILTMIIVSLERQTDLSPNQFKVFTNIHKTKAAATSVCSAFEYFYFRKMRGKSDFLTLKKKQELYRNVQWFKKTKEELIELNTQKENEVIELNQTMQKIDSKIKRLSWILESMTENIYSQSLIINSDASMSINF</sequence>
<evidence type="ECO:0000256" key="2">
    <source>
        <dbReference type="SAM" id="Phobius"/>
    </source>
</evidence>
<gene>
    <name evidence="4" type="ORF">BSTOLATCC_MIC46553</name>
</gene>
<dbReference type="Proteomes" id="UP001162131">
    <property type="component" value="Unassembled WGS sequence"/>
</dbReference>
<dbReference type="Pfam" id="PF07885">
    <property type="entry name" value="Ion_trans_2"/>
    <property type="match status" value="1"/>
</dbReference>
<feature type="transmembrane region" description="Helical" evidence="2">
    <location>
        <begin position="200"/>
        <end position="223"/>
    </location>
</feature>
<feature type="transmembrane region" description="Helical" evidence="2">
    <location>
        <begin position="243"/>
        <end position="261"/>
    </location>
</feature>
<dbReference type="PANTHER" id="PTHR10153">
    <property type="entry name" value="SMALL CONDUCTANCE CALCIUM-ACTIVATED POTASSIUM CHANNEL"/>
    <property type="match status" value="1"/>
</dbReference>
<feature type="transmembrane region" description="Helical" evidence="2">
    <location>
        <begin position="268"/>
        <end position="287"/>
    </location>
</feature>
<evidence type="ECO:0000313" key="4">
    <source>
        <dbReference type="EMBL" id="CAG9328556.1"/>
    </source>
</evidence>
<keyword evidence="5" id="KW-1185">Reference proteome</keyword>
<keyword evidence="1" id="KW-0175">Coiled coil</keyword>
<feature type="transmembrane region" description="Helical" evidence="2">
    <location>
        <begin position="137"/>
        <end position="160"/>
    </location>
</feature>
<dbReference type="GO" id="GO:0016020">
    <property type="term" value="C:membrane"/>
    <property type="evidence" value="ECO:0007669"/>
    <property type="project" value="InterPro"/>
</dbReference>
<organism evidence="4 5">
    <name type="scientific">Blepharisma stoltei</name>
    <dbReference type="NCBI Taxonomy" id="1481888"/>
    <lineage>
        <taxon>Eukaryota</taxon>
        <taxon>Sar</taxon>
        <taxon>Alveolata</taxon>
        <taxon>Ciliophora</taxon>
        <taxon>Postciliodesmatophora</taxon>
        <taxon>Heterotrichea</taxon>
        <taxon>Heterotrichida</taxon>
        <taxon>Blepharismidae</taxon>
        <taxon>Blepharisma</taxon>
    </lineage>
</organism>
<dbReference type="InterPro" id="IPR013099">
    <property type="entry name" value="K_chnl_dom"/>
</dbReference>
<keyword evidence="2" id="KW-0472">Membrane</keyword>
<feature type="domain" description="Potassium channel" evidence="3">
    <location>
        <begin position="238"/>
        <end position="286"/>
    </location>
</feature>
<dbReference type="Gene3D" id="1.10.287.70">
    <property type="match status" value="1"/>
</dbReference>
<evidence type="ECO:0000256" key="1">
    <source>
        <dbReference type="SAM" id="Coils"/>
    </source>
</evidence>
<accession>A0AAU9JYR1</accession>
<comment type="caution">
    <text evidence="4">The sequence shown here is derived from an EMBL/GenBank/DDBJ whole genome shotgun (WGS) entry which is preliminary data.</text>
</comment>
<feature type="transmembrane region" description="Helical" evidence="2">
    <location>
        <begin position="105"/>
        <end position="125"/>
    </location>
</feature>
<feature type="transmembrane region" description="Helical" evidence="2">
    <location>
        <begin position="7"/>
        <end position="27"/>
    </location>
</feature>
<dbReference type="AlphaFoldDB" id="A0AAU9JYR1"/>
<dbReference type="EMBL" id="CAJZBQ010000046">
    <property type="protein sequence ID" value="CAG9328556.1"/>
    <property type="molecule type" value="Genomic_DNA"/>
</dbReference>
<evidence type="ECO:0000313" key="5">
    <source>
        <dbReference type="Proteomes" id="UP001162131"/>
    </source>
</evidence>
<proteinExistence type="predicted"/>
<feature type="transmembrane region" description="Helical" evidence="2">
    <location>
        <begin position="47"/>
        <end position="66"/>
    </location>
</feature>
<name>A0AAU9JYR1_9CILI</name>
<evidence type="ECO:0000259" key="3">
    <source>
        <dbReference type="Pfam" id="PF07885"/>
    </source>
</evidence>
<reference evidence="4" key="1">
    <citation type="submission" date="2021-09" db="EMBL/GenBank/DDBJ databases">
        <authorList>
            <consortium name="AG Swart"/>
            <person name="Singh M."/>
            <person name="Singh A."/>
            <person name="Seah K."/>
            <person name="Emmerich C."/>
        </authorList>
    </citation>
    <scope>NUCLEOTIDE SEQUENCE</scope>
    <source>
        <strain evidence="4">ATCC30299</strain>
    </source>
</reference>
<dbReference type="InterPro" id="IPR015449">
    <property type="entry name" value="K_chnl_Ca-activ_SK"/>
</dbReference>